<organism evidence="3">
    <name type="scientific">viral metagenome</name>
    <dbReference type="NCBI Taxonomy" id="1070528"/>
    <lineage>
        <taxon>unclassified sequences</taxon>
        <taxon>metagenomes</taxon>
        <taxon>organismal metagenomes</taxon>
    </lineage>
</organism>
<keyword evidence="1" id="KW-0175">Coiled coil</keyword>
<dbReference type="AlphaFoldDB" id="A0A6C0KHB4"/>
<protein>
    <submittedName>
        <fullName evidence="3">Uncharacterized protein</fullName>
    </submittedName>
</protein>
<sequence length="336" mass="39550">MSIDFKKLKKLLETHYITPVEYFCLDKECAVIKCFFNKNGEFLIIYVPSKFRFTVKAENGEKIYDMDDADEQTENDDYTKTSSVPDMSLIEKDPDNNSYKELSKKYEKNISLEGNDEPVSRKIKRQIDRVRIPFSRLSYDIALQNGKWLCMSFGGDNSLFTIRSYDKKIRSFLFLVVLTDLIENIEKLSDQVSIISDQFYGIIHKVAVSNLDTIKNDIDNYQNMVQSVIKKHNEYLHSLQEYRKIYETTTEKENGIIKSFREKINKEQGLARSTMEQSFQKQYDAMFKTRLEIVGKGIELSDRFQRNLLILEEVSFDNVVMLTRVRKNFDLFKEIL</sequence>
<name>A0A6C0KHB4_9ZZZZ</name>
<evidence type="ECO:0000256" key="1">
    <source>
        <dbReference type="SAM" id="Coils"/>
    </source>
</evidence>
<proteinExistence type="predicted"/>
<feature type="compositionally biased region" description="Acidic residues" evidence="2">
    <location>
        <begin position="67"/>
        <end position="76"/>
    </location>
</feature>
<accession>A0A6C0KHB4</accession>
<feature type="region of interest" description="Disordered" evidence="2">
    <location>
        <begin position="67"/>
        <end position="87"/>
    </location>
</feature>
<reference evidence="3" key="1">
    <citation type="journal article" date="2020" name="Nature">
        <title>Giant virus diversity and host interactions through global metagenomics.</title>
        <authorList>
            <person name="Schulz F."/>
            <person name="Roux S."/>
            <person name="Paez-Espino D."/>
            <person name="Jungbluth S."/>
            <person name="Walsh D.A."/>
            <person name="Denef V.J."/>
            <person name="McMahon K.D."/>
            <person name="Konstantinidis K.T."/>
            <person name="Eloe-Fadrosh E.A."/>
            <person name="Kyrpides N.C."/>
            <person name="Woyke T."/>
        </authorList>
    </citation>
    <scope>NUCLEOTIDE SEQUENCE</scope>
    <source>
        <strain evidence="3">GVMAG-S-3300010158-109</strain>
    </source>
</reference>
<dbReference type="EMBL" id="MN740867">
    <property type="protein sequence ID" value="QHU15664.1"/>
    <property type="molecule type" value="Genomic_DNA"/>
</dbReference>
<evidence type="ECO:0000313" key="3">
    <source>
        <dbReference type="EMBL" id="QHU15664.1"/>
    </source>
</evidence>
<feature type="coiled-coil region" evidence="1">
    <location>
        <begin position="178"/>
        <end position="231"/>
    </location>
</feature>
<evidence type="ECO:0000256" key="2">
    <source>
        <dbReference type="SAM" id="MobiDB-lite"/>
    </source>
</evidence>